<reference evidence="2 3" key="1">
    <citation type="journal article" date="2021" name="Plant Biotechnol. J.">
        <title>Multi-omics assisted identification of the key and species-specific regulatory components of drought-tolerant mechanisms in Gossypium stocksii.</title>
        <authorList>
            <person name="Yu D."/>
            <person name="Ke L."/>
            <person name="Zhang D."/>
            <person name="Wu Y."/>
            <person name="Sun Y."/>
            <person name="Mei J."/>
            <person name="Sun J."/>
            <person name="Sun Y."/>
        </authorList>
    </citation>
    <scope>NUCLEOTIDE SEQUENCE [LARGE SCALE GENOMIC DNA]</scope>
    <source>
        <strain evidence="3">cv. E1</strain>
        <tissue evidence="2">Leaf</tissue>
    </source>
</reference>
<protein>
    <submittedName>
        <fullName evidence="2">Uncharacterized protein</fullName>
    </submittedName>
</protein>
<proteinExistence type="predicted"/>
<organism evidence="2 3">
    <name type="scientific">Gossypium stocksii</name>
    <dbReference type="NCBI Taxonomy" id="47602"/>
    <lineage>
        <taxon>Eukaryota</taxon>
        <taxon>Viridiplantae</taxon>
        <taxon>Streptophyta</taxon>
        <taxon>Embryophyta</taxon>
        <taxon>Tracheophyta</taxon>
        <taxon>Spermatophyta</taxon>
        <taxon>Magnoliopsida</taxon>
        <taxon>eudicotyledons</taxon>
        <taxon>Gunneridae</taxon>
        <taxon>Pentapetalae</taxon>
        <taxon>rosids</taxon>
        <taxon>malvids</taxon>
        <taxon>Malvales</taxon>
        <taxon>Malvaceae</taxon>
        <taxon>Malvoideae</taxon>
        <taxon>Gossypium</taxon>
    </lineage>
</organism>
<dbReference type="OrthoDB" id="993481at2759"/>
<feature type="coiled-coil region" evidence="1">
    <location>
        <begin position="23"/>
        <end position="57"/>
    </location>
</feature>
<evidence type="ECO:0000256" key="1">
    <source>
        <dbReference type="SAM" id="Coils"/>
    </source>
</evidence>
<accession>A0A9D3ZLC1</accession>
<sequence>MDQVAKAFNDSMDMMQGVLNTVVDEVTEKNDVLEDIVLALEEQVKKLKGELNIYKVALGNEMLVATPMPK</sequence>
<feature type="non-terminal residue" evidence="2">
    <location>
        <position position="70"/>
    </location>
</feature>
<comment type="caution">
    <text evidence="2">The sequence shown here is derived from an EMBL/GenBank/DDBJ whole genome shotgun (WGS) entry which is preliminary data.</text>
</comment>
<evidence type="ECO:0000313" key="3">
    <source>
        <dbReference type="Proteomes" id="UP000828251"/>
    </source>
</evidence>
<dbReference type="EMBL" id="JAIQCV010000011">
    <property type="protein sequence ID" value="KAH1046323.1"/>
    <property type="molecule type" value="Genomic_DNA"/>
</dbReference>
<gene>
    <name evidence="2" type="ORF">J1N35_037107</name>
</gene>
<keyword evidence="3" id="KW-1185">Reference proteome</keyword>
<keyword evidence="1" id="KW-0175">Coiled coil</keyword>
<dbReference type="AlphaFoldDB" id="A0A9D3ZLC1"/>
<name>A0A9D3ZLC1_9ROSI</name>
<evidence type="ECO:0000313" key="2">
    <source>
        <dbReference type="EMBL" id="KAH1046323.1"/>
    </source>
</evidence>
<dbReference type="Proteomes" id="UP000828251">
    <property type="component" value="Unassembled WGS sequence"/>
</dbReference>